<feature type="transmembrane region" description="Helical" evidence="1">
    <location>
        <begin position="36"/>
        <end position="59"/>
    </location>
</feature>
<sequence>MEAHLNILSHAIAEKFTTTENDQAIFIEKKWYSASYVILLLFSLLWNSFLYFFYTALVIEQVSLAAYLFLMLLVIAGIWIFYAAICGLVNKTTIQADKHSVFVRHTPLPWTGQRTIPKQDIDQVYVVQQIHSNKGTTYIRYSVDLLTRYDQTITLLKGLDTLAEARFIEQKLDTFFATKDPQSNEMALSQQ</sequence>
<keyword evidence="1" id="KW-1133">Transmembrane helix</keyword>
<proteinExistence type="predicted"/>
<name>A0ABT8QZ96_9BACT</name>
<dbReference type="Proteomes" id="UP001168528">
    <property type="component" value="Unassembled WGS sequence"/>
</dbReference>
<comment type="caution">
    <text evidence="2">The sequence shown here is derived from an EMBL/GenBank/DDBJ whole genome shotgun (WGS) entry which is preliminary data.</text>
</comment>
<reference evidence="2" key="1">
    <citation type="submission" date="2023-07" db="EMBL/GenBank/DDBJ databases">
        <title>The genome sequence of Rhodocytophaga aerolata KACC 12507.</title>
        <authorList>
            <person name="Zhang X."/>
        </authorList>
    </citation>
    <scope>NUCLEOTIDE SEQUENCE</scope>
    <source>
        <strain evidence="2">KACC 12507</strain>
    </source>
</reference>
<keyword evidence="1" id="KW-0812">Transmembrane</keyword>
<gene>
    <name evidence="2" type="ORF">Q0590_02860</name>
</gene>
<evidence type="ECO:0008006" key="4">
    <source>
        <dbReference type="Google" id="ProtNLM"/>
    </source>
</evidence>
<evidence type="ECO:0000313" key="3">
    <source>
        <dbReference type="Proteomes" id="UP001168528"/>
    </source>
</evidence>
<dbReference type="EMBL" id="JAUKPO010000001">
    <property type="protein sequence ID" value="MDO1445171.1"/>
    <property type="molecule type" value="Genomic_DNA"/>
</dbReference>
<dbReference type="RefSeq" id="WP_302035965.1">
    <property type="nucleotide sequence ID" value="NZ_JAUKPO010000001.1"/>
</dbReference>
<organism evidence="2 3">
    <name type="scientific">Rhodocytophaga aerolata</name>
    <dbReference type="NCBI Taxonomy" id="455078"/>
    <lineage>
        <taxon>Bacteria</taxon>
        <taxon>Pseudomonadati</taxon>
        <taxon>Bacteroidota</taxon>
        <taxon>Cytophagia</taxon>
        <taxon>Cytophagales</taxon>
        <taxon>Rhodocytophagaceae</taxon>
        <taxon>Rhodocytophaga</taxon>
    </lineage>
</organism>
<feature type="transmembrane region" description="Helical" evidence="1">
    <location>
        <begin position="65"/>
        <end position="89"/>
    </location>
</feature>
<accession>A0ABT8QZ96</accession>
<evidence type="ECO:0000256" key="1">
    <source>
        <dbReference type="SAM" id="Phobius"/>
    </source>
</evidence>
<protein>
    <recommendedName>
        <fullName evidence="4">PH domain-containing protein</fullName>
    </recommendedName>
</protein>
<keyword evidence="1" id="KW-0472">Membrane</keyword>
<evidence type="ECO:0000313" key="2">
    <source>
        <dbReference type="EMBL" id="MDO1445171.1"/>
    </source>
</evidence>
<keyword evidence="3" id="KW-1185">Reference proteome</keyword>